<comment type="caution">
    <text evidence="1">The sequence shown here is derived from an EMBL/GenBank/DDBJ whole genome shotgun (WGS) entry which is preliminary data.</text>
</comment>
<evidence type="ECO:0000313" key="1">
    <source>
        <dbReference type="EMBL" id="GAA1982015.1"/>
    </source>
</evidence>
<dbReference type="RefSeq" id="WP_344159749.1">
    <property type="nucleotide sequence ID" value="NZ_BAAAPC010000002.1"/>
</dbReference>
<proteinExistence type="predicted"/>
<keyword evidence="2" id="KW-1185">Reference proteome</keyword>
<name>A0ABN2S875_9ACTN</name>
<evidence type="ECO:0000313" key="2">
    <source>
        <dbReference type="Proteomes" id="UP001501585"/>
    </source>
</evidence>
<sequence length="75" mass="8303">MIPGLFTRLAALPLRTIEGGALLFTKLPVLMDEVFWRAAHEARTDSLLLFSLVSLLLVGAGRWSLDRGCFPCRDS</sequence>
<organism evidence="1 2">
    <name type="scientific">Nocardiopsis rhodophaea</name>
    <dbReference type="NCBI Taxonomy" id="280238"/>
    <lineage>
        <taxon>Bacteria</taxon>
        <taxon>Bacillati</taxon>
        <taxon>Actinomycetota</taxon>
        <taxon>Actinomycetes</taxon>
        <taxon>Streptosporangiales</taxon>
        <taxon>Nocardiopsidaceae</taxon>
        <taxon>Nocardiopsis</taxon>
    </lineage>
</organism>
<protein>
    <submittedName>
        <fullName evidence="1">Uncharacterized protein</fullName>
    </submittedName>
</protein>
<gene>
    <name evidence="1" type="ORF">GCM10009799_03840</name>
</gene>
<reference evidence="1 2" key="1">
    <citation type="journal article" date="2019" name="Int. J. Syst. Evol. Microbiol.">
        <title>The Global Catalogue of Microorganisms (GCM) 10K type strain sequencing project: providing services to taxonomists for standard genome sequencing and annotation.</title>
        <authorList>
            <consortium name="The Broad Institute Genomics Platform"/>
            <consortium name="The Broad Institute Genome Sequencing Center for Infectious Disease"/>
            <person name="Wu L."/>
            <person name="Ma J."/>
        </authorList>
    </citation>
    <scope>NUCLEOTIDE SEQUENCE [LARGE SCALE GENOMIC DNA]</scope>
    <source>
        <strain evidence="1 2">JCM 15313</strain>
    </source>
</reference>
<accession>A0ABN2S875</accession>
<dbReference type="Proteomes" id="UP001501585">
    <property type="component" value="Unassembled WGS sequence"/>
</dbReference>
<dbReference type="EMBL" id="BAAAPC010000002">
    <property type="protein sequence ID" value="GAA1982015.1"/>
    <property type="molecule type" value="Genomic_DNA"/>
</dbReference>